<sequence length="490" mass="51534">MSGGTLVRRALGGHAAVGLLAGALLYLIALSGTLVVIHDRWQRWEQPAVAEATTISPAAAQAAIAAGLAQDAGKPRTTHLYLRMPTDDLPRPVVTTDHGGWYVDGTGRVVAPEAHAWTEFLIGLHEYLHLPLAWGMIVVGALGVAMLALIVTGVLAHPRILRDAFRLRSRHDAQLARADWHNRLGVWTLPFALAVSLTGAVIGLGSVGYTVLARAYTGGDLARAYAPVFGTEPTPDPAPAPLPDIAVALRTLATRVPQAVPTYVIVHDPGTRGQHVQIIAEHPRRLIYGDTYTFDAAGLWHGSLGLSDGAIGKQVAASSYNLHFGNYGGLAVELAYMLFGGALCGITATGTSLWLERRRRRGLGGDHLRAAWDWVIWGTPLLLVFAAWLRAVMGAEAPLTGMFWGGLALGTLVAAVRPAAVAARWLRPALAGTILATAIGHLIVLRPVTAGPIAIDAIAGAAAALALVLLVPRLSPGARFGQRAVPVAAE</sequence>
<reference evidence="2 3" key="1">
    <citation type="submission" date="2016-10" db="EMBL/GenBank/DDBJ databases">
        <authorList>
            <person name="de Groot N.N."/>
        </authorList>
    </citation>
    <scope>NUCLEOTIDE SEQUENCE [LARGE SCALE GENOMIC DNA]</scope>
    <source>
        <strain evidence="2 3">CGMCC 1.9113</strain>
    </source>
</reference>
<keyword evidence="1" id="KW-0812">Transmembrane</keyword>
<evidence type="ECO:0000256" key="1">
    <source>
        <dbReference type="SAM" id="Phobius"/>
    </source>
</evidence>
<feature type="transmembrane region" description="Helical" evidence="1">
    <location>
        <begin position="132"/>
        <end position="156"/>
    </location>
</feature>
<feature type="transmembrane region" description="Helical" evidence="1">
    <location>
        <begin position="184"/>
        <end position="212"/>
    </location>
</feature>
<name>A0A1I5TU23_9SPHN</name>
<dbReference type="Proteomes" id="UP000199586">
    <property type="component" value="Unassembled WGS sequence"/>
</dbReference>
<feature type="transmembrane region" description="Helical" evidence="1">
    <location>
        <begin position="334"/>
        <end position="354"/>
    </location>
</feature>
<feature type="transmembrane region" description="Helical" evidence="1">
    <location>
        <begin position="425"/>
        <end position="444"/>
    </location>
</feature>
<dbReference type="EMBL" id="FOXP01000009">
    <property type="protein sequence ID" value="SFP86554.1"/>
    <property type="molecule type" value="Genomic_DNA"/>
</dbReference>
<dbReference type="STRING" id="634430.SAMN04488241_10955"/>
<evidence type="ECO:0000313" key="2">
    <source>
        <dbReference type="EMBL" id="SFP86554.1"/>
    </source>
</evidence>
<accession>A0A1I5TU23</accession>
<dbReference type="RefSeq" id="WP_245739299.1">
    <property type="nucleotide sequence ID" value="NZ_FOXP01000009.1"/>
</dbReference>
<proteinExistence type="predicted"/>
<dbReference type="Pfam" id="PF03929">
    <property type="entry name" value="PepSY_TM"/>
    <property type="match status" value="1"/>
</dbReference>
<feature type="transmembrane region" description="Helical" evidence="1">
    <location>
        <begin position="374"/>
        <end position="393"/>
    </location>
</feature>
<feature type="transmembrane region" description="Helical" evidence="1">
    <location>
        <begin position="12"/>
        <end position="37"/>
    </location>
</feature>
<dbReference type="PANTHER" id="PTHR34219">
    <property type="entry name" value="IRON-REGULATED INNER MEMBRANE PROTEIN-RELATED"/>
    <property type="match status" value="1"/>
</dbReference>
<keyword evidence="1" id="KW-1133">Transmembrane helix</keyword>
<feature type="transmembrane region" description="Helical" evidence="1">
    <location>
        <begin position="450"/>
        <end position="471"/>
    </location>
</feature>
<keyword evidence="3" id="KW-1185">Reference proteome</keyword>
<dbReference type="InterPro" id="IPR005625">
    <property type="entry name" value="PepSY-ass_TM"/>
</dbReference>
<dbReference type="PANTHER" id="PTHR34219:SF3">
    <property type="entry name" value="BLL7967 PROTEIN"/>
    <property type="match status" value="1"/>
</dbReference>
<evidence type="ECO:0000313" key="3">
    <source>
        <dbReference type="Proteomes" id="UP000199586"/>
    </source>
</evidence>
<dbReference type="AlphaFoldDB" id="A0A1I5TU23"/>
<organism evidence="2 3">
    <name type="scientific">Sphingomonas rubra</name>
    <dbReference type="NCBI Taxonomy" id="634430"/>
    <lineage>
        <taxon>Bacteria</taxon>
        <taxon>Pseudomonadati</taxon>
        <taxon>Pseudomonadota</taxon>
        <taxon>Alphaproteobacteria</taxon>
        <taxon>Sphingomonadales</taxon>
        <taxon>Sphingomonadaceae</taxon>
        <taxon>Sphingomonas</taxon>
    </lineage>
</organism>
<protein>
    <submittedName>
        <fullName evidence="2">Uncharacterized iron-regulated membrane protein</fullName>
    </submittedName>
</protein>
<feature type="transmembrane region" description="Helical" evidence="1">
    <location>
        <begin position="399"/>
        <end position="416"/>
    </location>
</feature>
<gene>
    <name evidence="2" type="ORF">SAMN04488241_10955</name>
</gene>
<keyword evidence="1" id="KW-0472">Membrane</keyword>